<dbReference type="AlphaFoldDB" id="A0A1G7IZR9"/>
<dbReference type="PANTHER" id="PTHR37418">
    <property type="entry name" value="3-KETO-5-AMINOHEXANOATE CLEAVAGE ENZYME-RELATED"/>
    <property type="match status" value="1"/>
</dbReference>
<evidence type="ECO:0000313" key="2">
    <source>
        <dbReference type="Proteomes" id="UP000199406"/>
    </source>
</evidence>
<dbReference type="InterPro" id="IPR008567">
    <property type="entry name" value="BKACE"/>
</dbReference>
<accession>A0A1G7IZR9</accession>
<organism evidence="1 2">
    <name type="scientific">Blastococcus aurantiacus</name>
    <dbReference type="NCBI Taxonomy" id="1550231"/>
    <lineage>
        <taxon>Bacteria</taxon>
        <taxon>Bacillati</taxon>
        <taxon>Actinomycetota</taxon>
        <taxon>Actinomycetes</taxon>
        <taxon>Geodermatophilales</taxon>
        <taxon>Geodermatophilaceae</taxon>
        <taxon>Blastococcus</taxon>
    </lineage>
</organism>
<dbReference type="OrthoDB" id="3424160at2"/>
<dbReference type="STRING" id="1550231.SAMN05660662_1226"/>
<keyword evidence="2" id="KW-1185">Reference proteome</keyword>
<dbReference type="Gene3D" id="3.20.20.70">
    <property type="entry name" value="Aldolase class I"/>
    <property type="match status" value="1"/>
</dbReference>
<gene>
    <name evidence="1" type="ORF">SAMN05660662_1226</name>
</gene>
<dbReference type="Proteomes" id="UP000199406">
    <property type="component" value="Unassembled WGS sequence"/>
</dbReference>
<dbReference type="PANTHER" id="PTHR37418:SF1">
    <property type="entry name" value="3-KETO-5-AMINOHEXANOATE CLEAVAGE PROTEIN"/>
    <property type="match status" value="1"/>
</dbReference>
<name>A0A1G7IZR9_9ACTN</name>
<dbReference type="RefSeq" id="WP_091764344.1">
    <property type="nucleotide sequence ID" value="NZ_FNBT01000002.1"/>
</dbReference>
<dbReference type="InterPro" id="IPR013785">
    <property type="entry name" value="Aldolase_TIM"/>
</dbReference>
<evidence type="ECO:0000313" key="1">
    <source>
        <dbReference type="EMBL" id="SDF18180.1"/>
    </source>
</evidence>
<dbReference type="EMBL" id="FNBT01000002">
    <property type="protein sequence ID" value="SDF18180.1"/>
    <property type="molecule type" value="Genomic_DNA"/>
</dbReference>
<dbReference type="GO" id="GO:0043720">
    <property type="term" value="F:3-keto-5-aminohexanoate cleavage activity"/>
    <property type="evidence" value="ECO:0007669"/>
    <property type="project" value="InterPro"/>
</dbReference>
<protein>
    <submittedName>
        <fullName evidence="1">Uncharacterized conserved protein, DUF849 family</fullName>
    </submittedName>
</protein>
<proteinExistence type="predicted"/>
<reference evidence="2" key="1">
    <citation type="submission" date="2016-10" db="EMBL/GenBank/DDBJ databases">
        <authorList>
            <person name="Varghese N."/>
            <person name="Submissions S."/>
        </authorList>
    </citation>
    <scope>NUCLEOTIDE SEQUENCE [LARGE SCALE GENOMIC DNA]</scope>
    <source>
        <strain evidence="2">DSM 44268</strain>
    </source>
</reference>
<dbReference type="Pfam" id="PF05853">
    <property type="entry name" value="BKACE"/>
    <property type="match status" value="1"/>
</dbReference>
<dbReference type="SUPFAM" id="SSF51569">
    <property type="entry name" value="Aldolase"/>
    <property type="match status" value="1"/>
</dbReference>
<sequence>MLIKACPNGPRRPGDHPALPCTPEEVAREAAAVAAAGAGALHLHPKDAAGADSLQAADVAAVVSAVRAAVPGVPVGVTTGAWALPDAAQRVAAVGAWTVLPDFASVNWHEDGADDVAAALLDRGVQVEAGLWHLAGVAAWQASPHRDRCLRVLLELPDGLDQAGTEAEAERLLAAVGDGPPVLLHGEGTSCWPALALAIRRGLDTRIGLEDVLHLPDGSPAPDNAALVRAATAVLAAVRAADGTDG</sequence>